<dbReference type="STRING" id="418985.A0A1V9Y097"/>
<comment type="caution">
    <text evidence="12">The sequence shown here is derived from an EMBL/GenBank/DDBJ whole genome shotgun (WGS) entry which is preliminary data.</text>
</comment>
<evidence type="ECO:0000256" key="3">
    <source>
        <dbReference type="ARBA" id="ARBA00022723"/>
    </source>
</evidence>
<evidence type="ECO:0000256" key="4">
    <source>
        <dbReference type="ARBA" id="ARBA00022763"/>
    </source>
</evidence>
<organism evidence="12 13">
    <name type="scientific">Tropilaelaps mercedesae</name>
    <dbReference type="NCBI Taxonomy" id="418985"/>
    <lineage>
        <taxon>Eukaryota</taxon>
        <taxon>Metazoa</taxon>
        <taxon>Ecdysozoa</taxon>
        <taxon>Arthropoda</taxon>
        <taxon>Chelicerata</taxon>
        <taxon>Arachnida</taxon>
        <taxon>Acari</taxon>
        <taxon>Parasitiformes</taxon>
        <taxon>Mesostigmata</taxon>
        <taxon>Gamasina</taxon>
        <taxon>Dermanyssoidea</taxon>
        <taxon>Laelapidae</taxon>
        <taxon>Tropilaelaps</taxon>
    </lineage>
</organism>
<dbReference type="Pfam" id="PF03850">
    <property type="entry name" value="Tfb4"/>
    <property type="match status" value="1"/>
</dbReference>
<comment type="function">
    <text evidence="11">Component of the general transcription and DNA repair factor IIH (TFIIH) core complex, which is involved in general and transcription-coupled nucleotide excision repair (NER) of damaged DNA and, when complexed to CAK, in RNA transcription by RNA polymerase II. In NER, TFIIH acts by opening DNA around the lesion to allow the excision of the damaged oligonucleotide and its replacement by a new DNA fragment. In transcription, TFIIH has an essential role in transcription initiation. When the pre-initiation complex (PIC) has been established, TFIIH is required for promoter opening and promoter escape. Phosphorylation of the C-terminal tail (CTD) of the largest subunit of RNA polymerase II by the kinase module CAK controls the initiation of transcription.</text>
</comment>
<sequence length="304" mass="33080">MGSQTRSGDNASKDDEGELLAVILDTSFNSALIESGSVSQLLESVVIFCNAHLLNSSKNQLAVIACHPHAAKMIYPSAKASIQNTRSNDGQMETLAFASQVIREGLKDVVTSWQGVYNTDPLLTGGMALALCYIAKKMANTAFNKLNGRLLVVSSSGESAHQYLNFMNVFFAAQRKGVIVDSCVIETDCGLLQQGADITGGSYLKAPSMAGLLEYLLWVFLPSKALRARLVLPKPDVVDYRTACFCHRNLVEVGYVCSVCLSIFCIFSPMCSTCRTHFKFIGSLPTLLKRKRDKNQSSLQAPLM</sequence>
<evidence type="ECO:0000256" key="5">
    <source>
        <dbReference type="ARBA" id="ARBA00022771"/>
    </source>
</evidence>
<accession>A0A1V9Y097</accession>
<evidence type="ECO:0000256" key="9">
    <source>
        <dbReference type="ARBA" id="ARBA00023204"/>
    </source>
</evidence>
<dbReference type="GO" id="GO:0008270">
    <property type="term" value="F:zinc ion binding"/>
    <property type="evidence" value="ECO:0007669"/>
    <property type="project" value="UniProtKB-KW"/>
</dbReference>
<dbReference type="GO" id="GO:0005675">
    <property type="term" value="C:transcription factor TFIIH holo complex"/>
    <property type="evidence" value="ECO:0007669"/>
    <property type="project" value="UniProtKB-UniRule"/>
</dbReference>
<comment type="similarity">
    <text evidence="2 11">Belongs to the TFB4 family.</text>
</comment>
<evidence type="ECO:0000313" key="13">
    <source>
        <dbReference type="Proteomes" id="UP000192247"/>
    </source>
</evidence>
<dbReference type="PANTHER" id="PTHR12831:SF0">
    <property type="entry name" value="GENERAL TRANSCRIPTION FACTOR IIH SUBUNIT 3"/>
    <property type="match status" value="1"/>
</dbReference>
<keyword evidence="13" id="KW-1185">Reference proteome</keyword>
<keyword evidence="9 11" id="KW-0234">DNA repair</keyword>
<name>A0A1V9Y097_9ACAR</name>
<dbReference type="OrthoDB" id="17307at2759"/>
<dbReference type="InParanoid" id="A0A1V9Y097"/>
<dbReference type="InterPro" id="IPR004600">
    <property type="entry name" value="TFIIH_Tfb4/GTF2H3"/>
</dbReference>
<keyword evidence="7 11" id="KW-0805">Transcription regulation</keyword>
<evidence type="ECO:0000256" key="10">
    <source>
        <dbReference type="ARBA" id="ARBA00023242"/>
    </source>
</evidence>
<protein>
    <recommendedName>
        <fullName evidence="11">General transcription factor IIH subunit 3</fullName>
    </recommendedName>
    <alternativeName>
        <fullName evidence="11">General transcription factor IIH polypeptide 3</fullName>
    </alternativeName>
</protein>
<dbReference type="AlphaFoldDB" id="A0A1V9Y097"/>
<evidence type="ECO:0000256" key="2">
    <source>
        <dbReference type="ARBA" id="ARBA00005273"/>
    </source>
</evidence>
<dbReference type="InterPro" id="IPR036465">
    <property type="entry name" value="vWFA_dom_sf"/>
</dbReference>
<evidence type="ECO:0000313" key="12">
    <source>
        <dbReference type="EMBL" id="OQR79120.1"/>
    </source>
</evidence>
<dbReference type="FunCoup" id="A0A1V9Y097">
    <property type="interactions" value="1934"/>
</dbReference>
<evidence type="ECO:0000256" key="6">
    <source>
        <dbReference type="ARBA" id="ARBA00022833"/>
    </source>
</evidence>
<dbReference type="GO" id="GO:0006355">
    <property type="term" value="P:regulation of DNA-templated transcription"/>
    <property type="evidence" value="ECO:0007669"/>
    <property type="project" value="InterPro"/>
</dbReference>
<proteinExistence type="inferred from homology"/>
<dbReference type="GO" id="GO:0006289">
    <property type="term" value="P:nucleotide-excision repair"/>
    <property type="evidence" value="ECO:0007669"/>
    <property type="project" value="UniProtKB-UniRule"/>
</dbReference>
<reference evidence="12" key="1">
    <citation type="journal article" date="2017" name="Gigascience">
        <title>Draft genome of the honey bee ectoparasitic mite, Tropilaelaps mercedesae, is shaped by the parasitic life history.</title>
        <authorList>
            <person name="Dong X."/>
            <person name="Armstrong S.D."/>
            <person name="Xia D."/>
            <person name="Makepeace B.L."/>
            <person name="Darby A.C."/>
            <person name="Kadowaki T."/>
        </authorList>
    </citation>
    <scope>NUCLEOTIDE SEQUENCE [LARGE SCALE GENOMIC DNA]</scope>
    <source>
        <strain evidence="12">Wuxi-XJTLU</strain>
    </source>
</reference>
<keyword evidence="8 11" id="KW-0804">Transcription</keyword>
<dbReference type="Proteomes" id="UP000192247">
    <property type="component" value="Unassembled WGS sequence"/>
</dbReference>
<dbReference type="PANTHER" id="PTHR12831">
    <property type="entry name" value="TRANSCRIPTION INITIATION FACTOR IIH TFIIH , POLYPEPTIDE 3-RELATED"/>
    <property type="match status" value="1"/>
</dbReference>
<evidence type="ECO:0000256" key="1">
    <source>
        <dbReference type="ARBA" id="ARBA00004123"/>
    </source>
</evidence>
<dbReference type="EMBL" id="MNPL01001460">
    <property type="protein sequence ID" value="OQR79120.1"/>
    <property type="molecule type" value="Genomic_DNA"/>
</dbReference>
<comment type="subunit">
    <text evidence="11">Part of a TFIID-containing RNA polymerase II pre-initiation complex that is composed of TBP and at least GTF2A1, GTF2A2, GTF2E1, GTF2E2, GTF2F1, GTF2H2, GTF2H3, GTF2H4, GTF2H5, GTF2B, TCEA1, ERCC2, ERCC3, TAF1, TAF2, TAF3, TAF4, TAF5, TAF6, TAF7, TAF8, TAF9, TAF10, TAF11, TAF12 and TAF13. Component of the 7-subunit TFIIH core complex composed of XPB/ERCC3, XPD/ERCC2, GTF2H1, GTF2H2, GTF2H3, GTF2H4 and GTF2H5, which is active in NER. The core complex associates with the 3-subunit CDK-activating kinase (CAK) module composed of CCNH/cyclin H, CDK7 and MNAT1 to form the 10-subunit holoenzyme (holo-TFIIH) active in transcription. Interacts with RARA; the interaction requires prior phosphorylation of RARA on 'Ser-369' which then enhances interaction of RARA with CDK7.</text>
</comment>
<keyword evidence="10 11" id="KW-0539">Nucleus</keyword>
<dbReference type="GO" id="GO:0000439">
    <property type="term" value="C:transcription factor TFIIH core complex"/>
    <property type="evidence" value="ECO:0007669"/>
    <property type="project" value="UniProtKB-UniRule"/>
</dbReference>
<dbReference type="Gene3D" id="3.40.50.410">
    <property type="entry name" value="von Willebrand factor, type A domain"/>
    <property type="match status" value="1"/>
</dbReference>
<keyword evidence="3 11" id="KW-0479">Metal-binding</keyword>
<comment type="subcellular location">
    <subcellularLocation>
        <location evidence="1 11">Nucleus</location>
    </subcellularLocation>
</comment>
<keyword evidence="5 11" id="KW-0863">Zinc-finger</keyword>
<evidence type="ECO:0000256" key="11">
    <source>
        <dbReference type="RuleBase" id="RU368090"/>
    </source>
</evidence>
<evidence type="ECO:0000256" key="7">
    <source>
        <dbReference type="ARBA" id="ARBA00023015"/>
    </source>
</evidence>
<evidence type="ECO:0000256" key="8">
    <source>
        <dbReference type="ARBA" id="ARBA00023163"/>
    </source>
</evidence>
<keyword evidence="6 11" id="KW-0862">Zinc</keyword>
<gene>
    <name evidence="12" type="ORF">BIW11_05955</name>
</gene>
<keyword evidence="4 11" id="KW-0227">DNA damage</keyword>